<dbReference type="GeneID" id="18474095"/>
<dbReference type="EMBL" id="JH668235">
    <property type="protein sequence ID" value="EIM21019.1"/>
    <property type="molecule type" value="Genomic_DNA"/>
</dbReference>
<evidence type="ECO:0000256" key="1">
    <source>
        <dbReference type="ARBA" id="ARBA00016067"/>
    </source>
</evidence>
<dbReference type="InterPro" id="IPR024790">
    <property type="entry name" value="APC4_long_dom"/>
</dbReference>
<evidence type="ECO:0000256" key="4">
    <source>
        <dbReference type="ARBA" id="ARBA00022786"/>
    </source>
</evidence>
<evidence type="ECO:0000256" key="3">
    <source>
        <dbReference type="ARBA" id="ARBA00022776"/>
    </source>
</evidence>
<dbReference type="GO" id="GO:0034399">
    <property type="term" value="C:nuclear periphery"/>
    <property type="evidence" value="ECO:0007669"/>
    <property type="project" value="TreeGrafter"/>
</dbReference>
<evidence type="ECO:0000256" key="5">
    <source>
        <dbReference type="ARBA" id="ARBA00023306"/>
    </source>
</evidence>
<dbReference type="OMA" id="PACERIQ"/>
<dbReference type="OrthoDB" id="10259843at2759"/>
<dbReference type="Proteomes" id="UP000005242">
    <property type="component" value="Unassembled WGS sequence"/>
</dbReference>
<dbReference type="KEGG" id="wse:WALSEDRAFT_60682"/>
<gene>
    <name evidence="9" type="ORF">WALSEDRAFT_60682</name>
</gene>
<dbReference type="InterPro" id="IPR024977">
    <property type="entry name" value="Apc4-like_WD40_dom"/>
</dbReference>
<keyword evidence="3" id="KW-0498">Mitosis</keyword>
<sequence length="718" mass="81946">MDLLVLFNKQSTKLYRVNGSLIWERDLAIDQLRWSFDGKFIVVLDKINNIHLLDVKDGSTFYQFAGGDICSIDAFKVESPTRNKSRFTFLPTLNALPDVSKSINQLLPFRLPKMEKKDGDYVKTLIDKGFPYIPIDSTSVAMNVREETLIDSSESIIVCRYNKQIQIYLQCTLKLPLIPLPKLLQYDNMVITPQLDIYTLTHYGKIAIPRDIHHLGALSSQLSMVLSYALEGVTRLTKLYADNGGPRSESLKWSDKIGEFMRPHCPDTPELGLIQLLLMGTTSKGLREFISESLTDRTLEKWSTTVLTSLNQMQSLIFYNIVPSLERLLVMLEELQSITSAPDRYQDIPINHTTLDQIIRITISLCNRLWDITVIISNKVINFSEFTKFLKYQMAKYAYFNQDEIDEVVSMPKPEFDIMAVLQYLQSGFAMIELDEYLIKNDHPVAFNDENMDVKVDINKVLEKAQRNLKDASRLVEGKETNDRRVSGSGLPIKGRHSRGRHSESPTNTKRQSDLLSTVNWLSEQLQLLLCNAVDKCDVRIELNERPQISLPDTIHIFRDSIVKAENGELYQNIAYSLPLSEEQNDSEITLLRCKLDNHSDWQVQQLHLPTTRVVDYGYFDDEILVVLVFDRESSDYVLANVPFNNLSYDGSRVVAPLDKQRTLSKADEPVSRLALNGLPGRRISALSSNDGYGCLVFDMDGDEMESEGEGDEEEMEE</sequence>
<feature type="domain" description="Anaphase-promoting complex subunit 4-like WD40" evidence="7">
    <location>
        <begin position="1"/>
        <end position="65"/>
    </location>
</feature>
<dbReference type="GO" id="GO:0070979">
    <property type="term" value="P:protein K11-linked ubiquitination"/>
    <property type="evidence" value="ECO:0007669"/>
    <property type="project" value="TreeGrafter"/>
</dbReference>
<feature type="domain" description="Anaphase-promoting complex subunit 4 long" evidence="8">
    <location>
        <begin position="210"/>
        <end position="396"/>
    </location>
</feature>
<accession>I4YAM7</accession>
<dbReference type="PANTHER" id="PTHR13260">
    <property type="entry name" value="ANAPHASE PROMOTING COMPLEX SUBUNIT 4 APC4"/>
    <property type="match status" value="1"/>
</dbReference>
<dbReference type="InParanoid" id="I4YAM7"/>
<dbReference type="eggNOG" id="KOG4640">
    <property type="taxonomic scope" value="Eukaryota"/>
</dbReference>
<keyword evidence="10" id="KW-1185">Reference proteome</keyword>
<keyword evidence="4" id="KW-0833">Ubl conjugation pathway</keyword>
<evidence type="ECO:0000259" key="8">
    <source>
        <dbReference type="Pfam" id="PF12896"/>
    </source>
</evidence>
<dbReference type="InterPro" id="IPR024789">
    <property type="entry name" value="APC4"/>
</dbReference>
<dbReference type="GO" id="GO:0031145">
    <property type="term" value="P:anaphase-promoting complex-dependent catabolic process"/>
    <property type="evidence" value="ECO:0007669"/>
    <property type="project" value="InterPro"/>
</dbReference>
<dbReference type="HOGENOM" id="CLU_385039_0_0_1"/>
<keyword evidence="5" id="KW-0131">Cell cycle</keyword>
<reference evidence="9 10" key="1">
    <citation type="journal article" date="2012" name="Fungal Genet. Biol.">
        <title>The genome of the xerotolerant mold Wallemia sebi reveals adaptations to osmotic stress and suggests cryptic sexual reproduction.</title>
        <authorList>
            <person name="Padamsee M."/>
            <person name="Kumar T.K.A."/>
            <person name="Riley R."/>
            <person name="Binder M."/>
            <person name="Boyd A."/>
            <person name="Calvo A.M."/>
            <person name="Furukawa K."/>
            <person name="Hesse C."/>
            <person name="Hohmann S."/>
            <person name="James T.Y."/>
            <person name="LaButti K."/>
            <person name="Lapidus A."/>
            <person name="Lindquist E."/>
            <person name="Lucas S."/>
            <person name="Miller K."/>
            <person name="Shantappa S."/>
            <person name="Grigoriev I.V."/>
            <person name="Hibbett D.S."/>
            <person name="McLaughlin D.J."/>
            <person name="Spatafora J.W."/>
            <person name="Aime M.C."/>
        </authorList>
    </citation>
    <scope>NUCLEOTIDE SEQUENCE [LARGE SCALE GENOMIC DNA]</scope>
    <source>
        <strain evidence="10">ATCC MYA-4683 / CBS 633.66</strain>
    </source>
</reference>
<proteinExistence type="predicted"/>
<evidence type="ECO:0000259" key="7">
    <source>
        <dbReference type="Pfam" id="PF12894"/>
    </source>
</evidence>
<dbReference type="STRING" id="671144.I4YAM7"/>
<evidence type="ECO:0000256" key="6">
    <source>
        <dbReference type="SAM" id="MobiDB-lite"/>
    </source>
</evidence>
<evidence type="ECO:0000313" key="10">
    <source>
        <dbReference type="Proteomes" id="UP000005242"/>
    </source>
</evidence>
<evidence type="ECO:0000256" key="2">
    <source>
        <dbReference type="ARBA" id="ARBA00022618"/>
    </source>
</evidence>
<dbReference type="PANTHER" id="PTHR13260:SF0">
    <property type="entry name" value="ANAPHASE-PROMOTING COMPLEX SUBUNIT 4"/>
    <property type="match status" value="1"/>
</dbReference>
<keyword evidence="2" id="KW-0132">Cell division</keyword>
<dbReference type="Pfam" id="PF12894">
    <property type="entry name" value="ANAPC4_WD40"/>
    <property type="match status" value="1"/>
</dbReference>
<dbReference type="RefSeq" id="XP_006959005.1">
    <property type="nucleotide sequence ID" value="XM_006958943.1"/>
</dbReference>
<feature type="region of interest" description="Disordered" evidence="6">
    <location>
        <begin position="473"/>
        <end position="513"/>
    </location>
</feature>
<evidence type="ECO:0000313" key="9">
    <source>
        <dbReference type="EMBL" id="EIM21019.1"/>
    </source>
</evidence>
<name>I4YAM7_WALMC</name>
<dbReference type="Pfam" id="PF12896">
    <property type="entry name" value="ANAPC4"/>
    <property type="match status" value="1"/>
</dbReference>
<dbReference type="GO" id="GO:0051301">
    <property type="term" value="P:cell division"/>
    <property type="evidence" value="ECO:0007669"/>
    <property type="project" value="UniProtKB-KW"/>
</dbReference>
<dbReference type="AlphaFoldDB" id="I4YAM7"/>
<dbReference type="GO" id="GO:0005680">
    <property type="term" value="C:anaphase-promoting complex"/>
    <property type="evidence" value="ECO:0007669"/>
    <property type="project" value="InterPro"/>
</dbReference>
<feature type="compositionally biased region" description="Basic and acidic residues" evidence="6">
    <location>
        <begin position="473"/>
        <end position="486"/>
    </location>
</feature>
<protein>
    <recommendedName>
        <fullName evidence="1">Anaphase-promoting complex subunit 4</fullName>
    </recommendedName>
</protein>
<organism evidence="9 10">
    <name type="scientific">Wallemia mellicola (strain ATCC MYA-4683 / CBS 633.66)</name>
    <name type="common">Wallemia sebi (CBS 633.66)</name>
    <dbReference type="NCBI Taxonomy" id="671144"/>
    <lineage>
        <taxon>Eukaryota</taxon>
        <taxon>Fungi</taxon>
        <taxon>Dikarya</taxon>
        <taxon>Basidiomycota</taxon>
        <taxon>Wallemiomycotina</taxon>
        <taxon>Wallemiomycetes</taxon>
        <taxon>Wallemiales</taxon>
        <taxon>Wallemiaceae</taxon>
        <taxon>Wallemia</taxon>
    </lineage>
</organism>